<dbReference type="Proteomes" id="UP001162992">
    <property type="component" value="Chromosome 20"/>
</dbReference>
<organism evidence="1 2">
    <name type="scientific">Diphasiastrum complanatum</name>
    <name type="common">Issler's clubmoss</name>
    <name type="synonym">Lycopodium complanatum</name>
    <dbReference type="NCBI Taxonomy" id="34168"/>
    <lineage>
        <taxon>Eukaryota</taxon>
        <taxon>Viridiplantae</taxon>
        <taxon>Streptophyta</taxon>
        <taxon>Embryophyta</taxon>
        <taxon>Tracheophyta</taxon>
        <taxon>Lycopodiopsida</taxon>
        <taxon>Lycopodiales</taxon>
        <taxon>Lycopodiaceae</taxon>
        <taxon>Lycopodioideae</taxon>
        <taxon>Diphasiastrum</taxon>
    </lineage>
</organism>
<sequence>MQQHHFRSHIVAEVMPVSNVADVPFEFTVFDQHMRKLELDAYIGVLRAFGAQSEAITWAKERLMTDLRKELRISDEEHRSFLGIIETAHTMCRTREGGVGVKKYLACLRKLSAQSHANPKRENTKSLKKHKKLDASQGLLSMSVPLAKSAHTPAIERAANPNGGKASWPKRKQPKEILPWESQIKADTWIQGGKSELRHGRGPISRNNRGRGRGISKLSRGCHQVRHTSGGGYNKLPETISLPVTATGDENVTAVCTTILHREDLVHSEQSILEEFIKEIDLLDQLDLNKIENLKRAAKEREEAIRKALNDMGDFSENTSCG</sequence>
<evidence type="ECO:0000313" key="1">
    <source>
        <dbReference type="EMBL" id="KAJ7519129.1"/>
    </source>
</evidence>
<dbReference type="EMBL" id="CM055111">
    <property type="protein sequence ID" value="KAJ7519129.1"/>
    <property type="molecule type" value="Genomic_DNA"/>
</dbReference>
<comment type="caution">
    <text evidence="1">The sequence shown here is derived from an EMBL/GenBank/DDBJ whole genome shotgun (WGS) entry which is preliminary data.</text>
</comment>
<proteinExistence type="predicted"/>
<accession>A0ACC2AQ99</accession>
<gene>
    <name evidence="1" type="ORF">O6H91_20G024200</name>
</gene>
<protein>
    <submittedName>
        <fullName evidence="1">Uncharacterized protein</fullName>
    </submittedName>
</protein>
<reference evidence="2" key="1">
    <citation type="journal article" date="2024" name="Proc. Natl. Acad. Sci. U.S.A.">
        <title>Extraordinary preservation of gene collinearity over three hundred million years revealed in homosporous lycophytes.</title>
        <authorList>
            <person name="Li C."/>
            <person name="Wickell D."/>
            <person name="Kuo L.Y."/>
            <person name="Chen X."/>
            <person name="Nie B."/>
            <person name="Liao X."/>
            <person name="Peng D."/>
            <person name="Ji J."/>
            <person name="Jenkins J."/>
            <person name="Williams M."/>
            <person name="Shu S."/>
            <person name="Plott C."/>
            <person name="Barry K."/>
            <person name="Rajasekar S."/>
            <person name="Grimwood J."/>
            <person name="Han X."/>
            <person name="Sun S."/>
            <person name="Hou Z."/>
            <person name="He W."/>
            <person name="Dai G."/>
            <person name="Sun C."/>
            <person name="Schmutz J."/>
            <person name="Leebens-Mack J.H."/>
            <person name="Li F.W."/>
            <person name="Wang L."/>
        </authorList>
    </citation>
    <scope>NUCLEOTIDE SEQUENCE [LARGE SCALE GENOMIC DNA]</scope>
    <source>
        <strain evidence="2">cv. PW_Plant_1</strain>
    </source>
</reference>
<keyword evidence="2" id="KW-1185">Reference proteome</keyword>
<name>A0ACC2AQ99_DIPCM</name>
<evidence type="ECO:0000313" key="2">
    <source>
        <dbReference type="Proteomes" id="UP001162992"/>
    </source>
</evidence>